<evidence type="ECO:0000313" key="12">
    <source>
        <dbReference type="Proteomes" id="UP000078343"/>
    </source>
</evidence>
<dbReference type="GO" id="GO:0003712">
    <property type="term" value="F:transcription coregulator activity"/>
    <property type="evidence" value="ECO:0007669"/>
    <property type="project" value="InterPro"/>
</dbReference>
<feature type="compositionally biased region" description="Acidic residues" evidence="10">
    <location>
        <begin position="102"/>
        <end position="112"/>
    </location>
</feature>
<dbReference type="InterPro" id="IPR019258">
    <property type="entry name" value="Mediator_Med4"/>
</dbReference>
<evidence type="ECO:0000256" key="10">
    <source>
        <dbReference type="SAM" id="MobiDB-lite"/>
    </source>
</evidence>
<dbReference type="Proteomes" id="UP000078343">
    <property type="component" value="Unassembled WGS sequence"/>
</dbReference>
<dbReference type="AlphaFoldDB" id="A0A178Z9G6"/>
<keyword evidence="6 8" id="KW-0539">Nucleus</keyword>
<feature type="coiled-coil region" evidence="9">
    <location>
        <begin position="63"/>
        <end position="90"/>
    </location>
</feature>
<comment type="subcellular location">
    <subcellularLocation>
        <location evidence="1 8">Nucleus</location>
    </subcellularLocation>
</comment>
<accession>A0A178Z9G6</accession>
<evidence type="ECO:0000256" key="9">
    <source>
        <dbReference type="SAM" id="Coils"/>
    </source>
</evidence>
<keyword evidence="8" id="KW-0010">Activator</keyword>
<proteinExistence type="inferred from homology"/>
<dbReference type="GO" id="GO:0006357">
    <property type="term" value="P:regulation of transcription by RNA polymerase II"/>
    <property type="evidence" value="ECO:0007669"/>
    <property type="project" value="InterPro"/>
</dbReference>
<dbReference type="GeneID" id="30013781"/>
<evidence type="ECO:0000256" key="1">
    <source>
        <dbReference type="ARBA" id="ARBA00004123"/>
    </source>
</evidence>
<keyword evidence="12" id="KW-1185">Reference proteome</keyword>
<evidence type="ECO:0000256" key="7">
    <source>
        <dbReference type="ARBA" id="ARBA00031257"/>
    </source>
</evidence>
<feature type="region of interest" description="Disordered" evidence="10">
    <location>
        <begin position="269"/>
        <end position="371"/>
    </location>
</feature>
<keyword evidence="4 8" id="KW-0805">Transcription regulation</keyword>
<sequence length="371" mass="40111">MDSLVLRPLSSIETHLTALITSFTQTNTFANAPQLARDLLADDDELGSALSLLQRHQQNYAHILNLRAEVATLQEQLKDTIRKCVSFRQEIGQINPSILDSGSDDDEEEEDADNSHVAKVDYHTLLTFAARIGKHNTIAAREAEAESLRRKMATKNKEQTSPSAAALNGVAHPATDEGGAAEEFTEATDENRTAETTAELTRIDNSIALQRAQMGMSFPDAALLRVGALGQLQLFVERQRQQSGVDAGVGEDESKAVQEALEREVERLVRETEDIAEDTGTDAEMAEGEDTTTAAGGWPASPELKRSSTFEGEKSQDATASAAAQPLTTAAAATTTSQGATQALKPPNKPPQQPKRKLDLDFPDSDEEDED</sequence>
<evidence type="ECO:0000256" key="4">
    <source>
        <dbReference type="ARBA" id="ARBA00023015"/>
    </source>
</evidence>
<gene>
    <name evidence="8" type="primary">MED4</name>
    <name evidence="11" type="ORF">AYL99_09613</name>
</gene>
<feature type="compositionally biased region" description="Acidic residues" evidence="10">
    <location>
        <begin position="361"/>
        <end position="371"/>
    </location>
</feature>
<dbReference type="GO" id="GO:0016592">
    <property type="term" value="C:mediator complex"/>
    <property type="evidence" value="ECO:0007669"/>
    <property type="project" value="InterPro"/>
</dbReference>
<feature type="region of interest" description="Disordered" evidence="10">
    <location>
        <begin position="150"/>
        <end position="176"/>
    </location>
</feature>
<keyword evidence="5 8" id="KW-0804">Transcription</keyword>
<dbReference type="Pfam" id="PF10018">
    <property type="entry name" value="Med4"/>
    <property type="match status" value="1"/>
</dbReference>
<name>A0A178Z9G6_9EURO</name>
<evidence type="ECO:0000313" key="11">
    <source>
        <dbReference type="EMBL" id="OAP56434.1"/>
    </source>
</evidence>
<dbReference type="OrthoDB" id="1929813at2759"/>
<feature type="region of interest" description="Disordered" evidence="10">
    <location>
        <begin position="95"/>
        <end position="114"/>
    </location>
</feature>
<dbReference type="PANTHER" id="PTHR13208:SF2">
    <property type="entry name" value="MEDIATOR OF RNA POLYMERASE II TRANSCRIPTION SUBUNIT 4"/>
    <property type="match status" value="1"/>
</dbReference>
<dbReference type="GO" id="GO:0070847">
    <property type="term" value="C:core mediator complex"/>
    <property type="evidence" value="ECO:0007669"/>
    <property type="project" value="TreeGrafter"/>
</dbReference>
<evidence type="ECO:0000256" key="6">
    <source>
        <dbReference type="ARBA" id="ARBA00023242"/>
    </source>
</evidence>
<comment type="subunit">
    <text evidence="8">Component of the Mediator complex.</text>
</comment>
<evidence type="ECO:0000256" key="2">
    <source>
        <dbReference type="ARBA" id="ARBA00009626"/>
    </source>
</evidence>
<evidence type="ECO:0000256" key="8">
    <source>
        <dbReference type="RuleBase" id="RU364141"/>
    </source>
</evidence>
<reference evidence="11 12" key="1">
    <citation type="submission" date="2016-04" db="EMBL/GenBank/DDBJ databases">
        <title>Draft genome of Fonsecaea erecta CBS 125763.</title>
        <authorList>
            <person name="Weiss V.A."/>
            <person name="Vicente V.A."/>
            <person name="Raittz R.T."/>
            <person name="Moreno L.F."/>
            <person name="De Souza E.M."/>
            <person name="Pedrosa F.O."/>
            <person name="Steffens M.B."/>
            <person name="Faoro H."/>
            <person name="Tadra-Sfeir M.Z."/>
            <person name="Najafzadeh M.J."/>
            <person name="Felipe M.S."/>
            <person name="Teixeira M."/>
            <person name="Sun J."/>
            <person name="Xi L."/>
            <person name="Gomes R."/>
            <person name="De Azevedo C.M."/>
            <person name="Salgado C.G."/>
            <person name="Da Silva M.B."/>
            <person name="Nascimento M.F."/>
            <person name="Queiroz-Telles F."/>
            <person name="Attili D.S."/>
            <person name="Gorbushina A."/>
        </authorList>
    </citation>
    <scope>NUCLEOTIDE SEQUENCE [LARGE SCALE GENOMIC DNA]</scope>
    <source>
        <strain evidence="11 12">CBS 125763</strain>
    </source>
</reference>
<protein>
    <recommendedName>
        <fullName evidence="3 8">Mediator of RNA polymerase II transcription subunit 4</fullName>
    </recommendedName>
    <alternativeName>
        <fullName evidence="7 8">Mediator complex subunit 4</fullName>
    </alternativeName>
</protein>
<keyword evidence="9" id="KW-0175">Coiled coil</keyword>
<dbReference type="STRING" id="1367422.A0A178Z9G6"/>
<comment type="similarity">
    <text evidence="2 8">Belongs to the Mediator complex subunit 4 family.</text>
</comment>
<evidence type="ECO:0000256" key="3">
    <source>
        <dbReference type="ARBA" id="ARBA00020629"/>
    </source>
</evidence>
<dbReference type="PANTHER" id="PTHR13208">
    <property type="entry name" value="MEDIATOR OF RNA POLYMERASE II TRANSCRIPTION SUBUNIT 4"/>
    <property type="match status" value="1"/>
</dbReference>
<dbReference type="EMBL" id="LVYI01000009">
    <property type="protein sequence ID" value="OAP56434.1"/>
    <property type="molecule type" value="Genomic_DNA"/>
</dbReference>
<dbReference type="RefSeq" id="XP_018689801.1">
    <property type="nucleotide sequence ID" value="XM_018841120.1"/>
</dbReference>
<feature type="compositionally biased region" description="Low complexity" evidence="10">
    <location>
        <begin position="317"/>
        <end position="346"/>
    </location>
</feature>
<organism evidence="11 12">
    <name type="scientific">Fonsecaea erecta</name>
    <dbReference type="NCBI Taxonomy" id="1367422"/>
    <lineage>
        <taxon>Eukaryota</taxon>
        <taxon>Fungi</taxon>
        <taxon>Dikarya</taxon>
        <taxon>Ascomycota</taxon>
        <taxon>Pezizomycotina</taxon>
        <taxon>Eurotiomycetes</taxon>
        <taxon>Chaetothyriomycetidae</taxon>
        <taxon>Chaetothyriales</taxon>
        <taxon>Herpotrichiellaceae</taxon>
        <taxon>Fonsecaea</taxon>
    </lineage>
</organism>
<evidence type="ECO:0000256" key="5">
    <source>
        <dbReference type="ARBA" id="ARBA00023163"/>
    </source>
</evidence>
<comment type="caution">
    <text evidence="11">The sequence shown here is derived from an EMBL/GenBank/DDBJ whole genome shotgun (WGS) entry which is preliminary data.</text>
</comment>
<feature type="compositionally biased region" description="Acidic residues" evidence="10">
    <location>
        <begin position="274"/>
        <end position="290"/>
    </location>
</feature>
<feature type="compositionally biased region" description="Basic and acidic residues" evidence="10">
    <location>
        <begin position="303"/>
        <end position="316"/>
    </location>
</feature>
<comment type="function">
    <text evidence="8">Component of the Mediator complex, a coactivator involved in the regulated transcription of nearly all RNA polymerase II-dependent genes. Mediator functions as a bridge to convey information from gene-specific regulatory proteins to the basal RNA polymerase II transcription machinery. Mediator is recruited to promoters by direct interactions with regulatory proteins and serves as a scaffold for the assembly of a functional preinitiation complex with RNA polymerase II and the general transcription factors.</text>
</comment>